<name>A0A160IP82_9BACL</name>
<dbReference type="NCBIfam" id="TIGR02258">
    <property type="entry name" value="2_5_ligase"/>
    <property type="match status" value="1"/>
</dbReference>
<dbReference type="HAMAP" id="MF_01940">
    <property type="entry name" value="RNA_CPDase"/>
    <property type="match status" value="1"/>
</dbReference>
<dbReference type="SUPFAM" id="SSF55144">
    <property type="entry name" value="LigT-like"/>
    <property type="match status" value="1"/>
</dbReference>
<reference evidence="4 5" key="1">
    <citation type="submission" date="2016-04" db="EMBL/GenBank/DDBJ databases">
        <title>Complete genome sequence of Fictibacillus phosphorivorans G25-29, a strain toxic to nematodes.</title>
        <authorList>
            <person name="Zheng Z."/>
        </authorList>
    </citation>
    <scope>NUCLEOTIDE SEQUENCE [LARGE SCALE GENOMIC DNA]</scope>
    <source>
        <strain evidence="4 5">G25-29</strain>
    </source>
</reference>
<dbReference type="STRING" id="1221500.ABE65_015905"/>
<dbReference type="Pfam" id="PF02834">
    <property type="entry name" value="LigT_PEase"/>
    <property type="match status" value="1"/>
</dbReference>
<organism evidence="4 5">
    <name type="scientific">Fictibacillus phosphorivorans</name>
    <dbReference type="NCBI Taxonomy" id="1221500"/>
    <lineage>
        <taxon>Bacteria</taxon>
        <taxon>Bacillati</taxon>
        <taxon>Bacillota</taxon>
        <taxon>Bacilli</taxon>
        <taxon>Bacillales</taxon>
        <taxon>Fictibacillaceae</taxon>
        <taxon>Fictibacillus</taxon>
    </lineage>
</organism>
<dbReference type="Proteomes" id="UP000076623">
    <property type="component" value="Chromosome"/>
</dbReference>
<evidence type="ECO:0000313" key="5">
    <source>
        <dbReference type="Proteomes" id="UP000076623"/>
    </source>
</evidence>
<dbReference type="PANTHER" id="PTHR35561:SF1">
    <property type="entry name" value="RNA 2',3'-CYCLIC PHOSPHODIESTERASE"/>
    <property type="match status" value="1"/>
</dbReference>
<keyword evidence="1 2" id="KW-0378">Hydrolase</keyword>
<feature type="short sequence motif" description="HXTX 1" evidence="2">
    <location>
        <begin position="42"/>
        <end position="45"/>
    </location>
</feature>
<dbReference type="InterPro" id="IPR009097">
    <property type="entry name" value="Cyclic_Pdiesterase"/>
</dbReference>
<protein>
    <recommendedName>
        <fullName evidence="2">RNA 2',3'-cyclic phosphodiesterase</fullName>
        <shortName evidence="2">RNA 2',3'-CPDase</shortName>
        <ecNumber evidence="2">3.1.4.58</ecNumber>
    </recommendedName>
</protein>
<evidence type="ECO:0000256" key="1">
    <source>
        <dbReference type="ARBA" id="ARBA00022801"/>
    </source>
</evidence>
<keyword evidence="5" id="KW-1185">Reference proteome</keyword>
<dbReference type="PANTHER" id="PTHR35561">
    <property type="entry name" value="RNA 2',3'-CYCLIC PHOSPHODIESTERASE"/>
    <property type="match status" value="1"/>
</dbReference>
<dbReference type="AlphaFoldDB" id="A0A160IP82"/>
<dbReference type="Gene3D" id="3.90.1140.10">
    <property type="entry name" value="Cyclic phosphodiesterase"/>
    <property type="match status" value="1"/>
</dbReference>
<sequence>MQRHYFLAVKLPDETKTKLANICNTLSNEHHFKTWVHPDDYHITLAFLGAASSVKIETLHELLNERMMSKKESPFSLSVNHFGFFGNEHHPRIFWAGVEEEHCLYTLQKQVAYVCETVGFQLDKRPYSPHITLARKHIESVHHLVDSQKWWKQYGENIRFQADQFVLYETHIEKQPKYQVIHSYSI</sequence>
<evidence type="ECO:0000256" key="2">
    <source>
        <dbReference type="HAMAP-Rule" id="MF_01940"/>
    </source>
</evidence>
<evidence type="ECO:0000313" key="4">
    <source>
        <dbReference type="EMBL" id="ANC78201.1"/>
    </source>
</evidence>
<feature type="active site" description="Proton donor" evidence="2">
    <location>
        <position position="42"/>
    </location>
</feature>
<dbReference type="RefSeq" id="WP_066396942.1">
    <property type="nucleotide sequence ID" value="NZ_CP015378.1"/>
</dbReference>
<dbReference type="EC" id="3.1.4.58" evidence="2"/>
<dbReference type="EMBL" id="CP015378">
    <property type="protein sequence ID" value="ANC78201.1"/>
    <property type="molecule type" value="Genomic_DNA"/>
</dbReference>
<gene>
    <name evidence="4" type="ORF">ABE65_015905</name>
</gene>
<feature type="short sequence motif" description="HXTX 2" evidence="2">
    <location>
        <begin position="130"/>
        <end position="133"/>
    </location>
</feature>
<feature type="active site" description="Proton acceptor" evidence="2">
    <location>
        <position position="130"/>
    </location>
</feature>
<feature type="domain" description="Phosphoesterase HXTX" evidence="3">
    <location>
        <begin position="9"/>
        <end position="95"/>
    </location>
</feature>
<evidence type="ECO:0000259" key="3">
    <source>
        <dbReference type="Pfam" id="PF02834"/>
    </source>
</evidence>
<accession>A0A160IP82</accession>
<dbReference type="GO" id="GO:0004113">
    <property type="term" value="F:2',3'-cyclic-nucleotide 3'-phosphodiesterase activity"/>
    <property type="evidence" value="ECO:0007669"/>
    <property type="project" value="InterPro"/>
</dbReference>
<dbReference type="KEGG" id="fpn:ABE65_015905"/>
<comment type="similarity">
    <text evidence="2">Belongs to the 2H phosphoesterase superfamily. ThpR family.</text>
</comment>
<dbReference type="InterPro" id="IPR014051">
    <property type="entry name" value="Phosphoesterase_HXTX"/>
</dbReference>
<comment type="catalytic activity">
    <reaction evidence="2">
        <text>a 3'-end 2',3'-cyclophospho-ribonucleotide-RNA + H2O = a 3'-end 2'-phospho-ribonucleotide-RNA + H(+)</text>
        <dbReference type="Rhea" id="RHEA:11828"/>
        <dbReference type="Rhea" id="RHEA-COMP:10464"/>
        <dbReference type="Rhea" id="RHEA-COMP:17353"/>
        <dbReference type="ChEBI" id="CHEBI:15377"/>
        <dbReference type="ChEBI" id="CHEBI:15378"/>
        <dbReference type="ChEBI" id="CHEBI:83064"/>
        <dbReference type="ChEBI" id="CHEBI:173113"/>
        <dbReference type="EC" id="3.1.4.58"/>
    </reaction>
</comment>
<comment type="function">
    <text evidence="2">Hydrolyzes RNA 2',3'-cyclic phosphodiester to an RNA 2'-phosphomonoester.</text>
</comment>
<proteinExistence type="inferred from homology"/>
<dbReference type="InterPro" id="IPR004175">
    <property type="entry name" value="RNA_CPDase"/>
</dbReference>
<dbReference type="GO" id="GO:0008664">
    <property type="term" value="F:RNA 2',3'-cyclic 3'-phosphodiesterase activity"/>
    <property type="evidence" value="ECO:0007669"/>
    <property type="project" value="UniProtKB-EC"/>
</dbReference>